<dbReference type="EMBL" id="JAFNLL010000005">
    <property type="protein sequence ID" value="MBO1267079.1"/>
    <property type="molecule type" value="Genomic_DNA"/>
</dbReference>
<reference evidence="2" key="1">
    <citation type="submission" date="2021-03" db="EMBL/GenBank/DDBJ databases">
        <title>A new species, PO-11, isolated from a karst cave deposit.</title>
        <authorList>
            <person name="Zhaoxiaoyong W."/>
        </authorList>
    </citation>
    <scope>NUCLEOTIDE SEQUENCE</scope>
    <source>
        <strain evidence="2">PO-11</strain>
    </source>
</reference>
<feature type="region of interest" description="Disordered" evidence="1">
    <location>
        <begin position="117"/>
        <end position="145"/>
    </location>
</feature>
<sequence length="145" mass="16268">MAEQSKKKTTTQPTVKKKVGRPLFDGKDEATVVRLLEEAFALGCTDLEACLYADIGKSTLYNYQDKNPKFLERKELLKERPVLQARNSVIQAMRTDGNLALKFLERKRKAEFSTQQQIDHTTNGKDLPMPILGGLSVQPVEDGDA</sequence>
<dbReference type="AlphaFoldDB" id="A0A939HDB2"/>
<comment type="caution">
    <text evidence="2">The sequence shown here is derived from an EMBL/GenBank/DDBJ whole genome shotgun (WGS) entry which is preliminary data.</text>
</comment>
<protein>
    <submittedName>
        <fullName evidence="2">Uncharacterized protein</fullName>
    </submittedName>
</protein>
<dbReference type="RefSeq" id="WP_207614906.1">
    <property type="nucleotide sequence ID" value="NZ_JAFNLL010000005.1"/>
</dbReference>
<keyword evidence="3" id="KW-1185">Reference proteome</keyword>
<gene>
    <name evidence="2" type="ORF">J1902_03640</name>
</gene>
<evidence type="ECO:0000256" key="1">
    <source>
        <dbReference type="SAM" id="MobiDB-lite"/>
    </source>
</evidence>
<feature type="region of interest" description="Disordered" evidence="1">
    <location>
        <begin position="1"/>
        <end position="21"/>
    </location>
</feature>
<proteinExistence type="predicted"/>
<evidence type="ECO:0000313" key="3">
    <source>
        <dbReference type="Proteomes" id="UP000664164"/>
    </source>
</evidence>
<evidence type="ECO:0000313" key="2">
    <source>
        <dbReference type="EMBL" id="MBO1267079.1"/>
    </source>
</evidence>
<name>A0A939HDB2_9MICC</name>
<organism evidence="2 3">
    <name type="scientific">Arthrobacter cavernae</name>
    <dbReference type="NCBI Taxonomy" id="2817681"/>
    <lineage>
        <taxon>Bacteria</taxon>
        <taxon>Bacillati</taxon>
        <taxon>Actinomycetota</taxon>
        <taxon>Actinomycetes</taxon>
        <taxon>Micrococcales</taxon>
        <taxon>Micrococcaceae</taxon>
        <taxon>Arthrobacter</taxon>
    </lineage>
</organism>
<dbReference type="Proteomes" id="UP000664164">
    <property type="component" value="Unassembled WGS sequence"/>
</dbReference>
<accession>A0A939HDB2</accession>